<keyword evidence="1" id="KW-0812">Transmembrane</keyword>
<protein>
    <submittedName>
        <fullName evidence="2">Uncharacterized protein</fullName>
    </submittedName>
</protein>
<sequence length="104" mass="10987">MQSLQDAINQCISSCSQPGGLGKDTCTSVCNEAAKCTDQQCVKDIFNKVLDSAMSSATSSATVASSSSSIASRSTSAATLLNFNSGFLLLFVFFTVYLINKRHD</sequence>
<comment type="caution">
    <text evidence="2">The sequence shown here is derived from an EMBL/GenBank/DDBJ whole genome shotgun (WGS) entry which is preliminary data.</text>
</comment>
<reference evidence="2 3" key="1">
    <citation type="journal article" date="2018" name="G3 (Bethesda)">
        <title>Phylogenetic and Phylogenomic Definition of Rhizopus Species.</title>
        <authorList>
            <person name="Gryganskyi A.P."/>
            <person name="Golan J."/>
            <person name="Dolatabadi S."/>
            <person name="Mondo S."/>
            <person name="Robb S."/>
            <person name="Idnurm A."/>
            <person name="Muszewska A."/>
            <person name="Steczkiewicz K."/>
            <person name="Masonjones S."/>
            <person name="Liao H.L."/>
            <person name="Gajdeczka M.T."/>
            <person name="Anike F."/>
            <person name="Vuek A."/>
            <person name="Anishchenko I.M."/>
            <person name="Voigt K."/>
            <person name="de Hoog G.S."/>
            <person name="Smith M.E."/>
            <person name="Heitman J."/>
            <person name="Vilgalys R."/>
            <person name="Stajich J.E."/>
        </authorList>
    </citation>
    <scope>NUCLEOTIDE SEQUENCE [LARGE SCALE GENOMIC DNA]</scope>
    <source>
        <strain evidence="2 3">LSU 92-RS-03</strain>
    </source>
</reference>
<dbReference type="AlphaFoldDB" id="A0A367KU24"/>
<feature type="transmembrane region" description="Helical" evidence="1">
    <location>
        <begin position="77"/>
        <end position="99"/>
    </location>
</feature>
<keyword evidence="1" id="KW-0472">Membrane</keyword>
<organism evidence="2 3">
    <name type="scientific">Rhizopus stolonifer</name>
    <name type="common">Rhizopus nigricans</name>
    <dbReference type="NCBI Taxonomy" id="4846"/>
    <lineage>
        <taxon>Eukaryota</taxon>
        <taxon>Fungi</taxon>
        <taxon>Fungi incertae sedis</taxon>
        <taxon>Mucoromycota</taxon>
        <taxon>Mucoromycotina</taxon>
        <taxon>Mucoromycetes</taxon>
        <taxon>Mucorales</taxon>
        <taxon>Mucorineae</taxon>
        <taxon>Rhizopodaceae</taxon>
        <taxon>Rhizopus</taxon>
    </lineage>
</organism>
<dbReference type="OrthoDB" id="2261836at2759"/>
<dbReference type="Proteomes" id="UP000253551">
    <property type="component" value="Unassembled WGS sequence"/>
</dbReference>
<evidence type="ECO:0000313" key="3">
    <source>
        <dbReference type="Proteomes" id="UP000253551"/>
    </source>
</evidence>
<evidence type="ECO:0000313" key="2">
    <source>
        <dbReference type="EMBL" id="RCI05713.1"/>
    </source>
</evidence>
<evidence type="ECO:0000256" key="1">
    <source>
        <dbReference type="SAM" id="Phobius"/>
    </source>
</evidence>
<accession>A0A367KU24</accession>
<proteinExistence type="predicted"/>
<dbReference type="EMBL" id="PJQM01000320">
    <property type="protein sequence ID" value="RCI05713.1"/>
    <property type="molecule type" value="Genomic_DNA"/>
</dbReference>
<keyword evidence="1" id="KW-1133">Transmembrane helix</keyword>
<name>A0A367KU24_RHIST</name>
<keyword evidence="3" id="KW-1185">Reference proteome</keyword>
<gene>
    <name evidence="2" type="ORF">CU098_007109</name>
</gene>